<keyword evidence="2" id="KW-1185">Reference proteome</keyword>
<accession>A0A1I1SX12</accession>
<dbReference type="PANTHER" id="PTHR48098:SF1">
    <property type="entry name" value="DIACYLGLYCEROL ACYLTRANSFERASE_MYCOLYLTRANSFERASE AG85A"/>
    <property type="match status" value="1"/>
</dbReference>
<protein>
    <submittedName>
        <fullName evidence="1">Putative esterase</fullName>
    </submittedName>
</protein>
<proteinExistence type="predicted"/>
<organism evidence="1 2">
    <name type="scientific">Paenibacillus catalpae</name>
    <dbReference type="NCBI Taxonomy" id="1045775"/>
    <lineage>
        <taxon>Bacteria</taxon>
        <taxon>Bacillati</taxon>
        <taxon>Bacillota</taxon>
        <taxon>Bacilli</taxon>
        <taxon>Bacillales</taxon>
        <taxon>Paenibacillaceae</taxon>
        <taxon>Paenibacillus</taxon>
    </lineage>
</organism>
<dbReference type="AlphaFoldDB" id="A0A1I1SX12"/>
<dbReference type="SUPFAM" id="SSF53474">
    <property type="entry name" value="alpha/beta-Hydrolases"/>
    <property type="match status" value="1"/>
</dbReference>
<dbReference type="PANTHER" id="PTHR48098">
    <property type="entry name" value="ENTEROCHELIN ESTERASE-RELATED"/>
    <property type="match status" value="1"/>
</dbReference>
<dbReference type="InterPro" id="IPR050583">
    <property type="entry name" value="Mycobacterial_A85_antigen"/>
</dbReference>
<dbReference type="Proteomes" id="UP000198855">
    <property type="component" value="Unassembled WGS sequence"/>
</dbReference>
<sequence>MKNRNVTAVPAEYLRSVNEELQGTIQEVSYEVSNYIHLSRQLVTDRNIDISEAGRETVKGDSIWKKCNVYLPAGYDPNDTAVSYNVLYLLHGVGGDHYEWLSSNGKVDGRFMICNLFDNLIANGDIDPLIIVFPNGRSAHDWMDTSFTSEGTNMLGFYYFDYELRYDLIPFIESKYKTYANITDASPEGILYNRKHRAIAGLSMGGMQALNLTLGGYRYDSTRFTGTKSIWNNGLDNTVLASGMLDLFSYVGAFSNAPTSSDGNVLGASLASCDHKLQLLYMTCGDADGVAIGSYAKSIEGLLEQARNHLGYGHYYQILIKDGFHDFNVWNNGAYNYSRLIFGNSDEYLSDVVQKTL</sequence>
<dbReference type="InterPro" id="IPR000801">
    <property type="entry name" value="Esterase-like"/>
</dbReference>
<dbReference type="RefSeq" id="WP_091180098.1">
    <property type="nucleotide sequence ID" value="NZ_FOMT01000001.1"/>
</dbReference>
<dbReference type="OrthoDB" id="9777383at2"/>
<dbReference type="GO" id="GO:0016747">
    <property type="term" value="F:acyltransferase activity, transferring groups other than amino-acyl groups"/>
    <property type="evidence" value="ECO:0007669"/>
    <property type="project" value="TreeGrafter"/>
</dbReference>
<dbReference type="Pfam" id="PF00756">
    <property type="entry name" value="Esterase"/>
    <property type="match status" value="1"/>
</dbReference>
<gene>
    <name evidence="1" type="ORF">SAMN05216378_0256</name>
</gene>
<dbReference type="EMBL" id="FOMT01000001">
    <property type="protein sequence ID" value="SFD51015.1"/>
    <property type="molecule type" value="Genomic_DNA"/>
</dbReference>
<name>A0A1I1SX12_9BACL</name>
<dbReference type="STRING" id="1045775.SAMN05216378_0256"/>
<evidence type="ECO:0000313" key="2">
    <source>
        <dbReference type="Proteomes" id="UP000198855"/>
    </source>
</evidence>
<dbReference type="Gene3D" id="3.40.50.1820">
    <property type="entry name" value="alpha/beta hydrolase"/>
    <property type="match status" value="1"/>
</dbReference>
<reference evidence="2" key="1">
    <citation type="submission" date="2016-10" db="EMBL/GenBank/DDBJ databases">
        <authorList>
            <person name="Varghese N."/>
            <person name="Submissions S."/>
        </authorList>
    </citation>
    <scope>NUCLEOTIDE SEQUENCE [LARGE SCALE GENOMIC DNA]</scope>
    <source>
        <strain evidence="2">CGMCC 1.10784</strain>
    </source>
</reference>
<dbReference type="InterPro" id="IPR029058">
    <property type="entry name" value="AB_hydrolase_fold"/>
</dbReference>
<evidence type="ECO:0000313" key="1">
    <source>
        <dbReference type="EMBL" id="SFD51015.1"/>
    </source>
</evidence>